<evidence type="ECO:0000256" key="1">
    <source>
        <dbReference type="SAM" id="Phobius"/>
    </source>
</evidence>
<keyword evidence="1" id="KW-0472">Membrane</keyword>
<reference evidence="2" key="1">
    <citation type="submission" date="2019-04" db="EMBL/GenBank/DDBJ databases">
        <title>An insight into the mialome of Ixodes scapularis.</title>
        <authorList>
            <person name="Ribeiro J.M."/>
            <person name="Mather T.N."/>
            <person name="Karim S."/>
        </authorList>
    </citation>
    <scope>NUCLEOTIDE SEQUENCE</scope>
</reference>
<evidence type="ECO:0000313" key="2">
    <source>
        <dbReference type="EMBL" id="MOY35400.1"/>
    </source>
</evidence>
<accession>A0A4D5RE42</accession>
<proteinExistence type="predicted"/>
<dbReference type="AlphaFoldDB" id="A0A4D5RE42"/>
<sequence length="75" mass="8787">MASRVSNCRFVRPFFIVFLLFVPLYFGFGRTFYTCGIQMYGLLITKSFMPSVRRFYTCLTIRASLSLESRASEQF</sequence>
<organism evidence="2">
    <name type="scientific">Ixodes scapularis</name>
    <name type="common">Black-legged tick</name>
    <name type="synonym">Deer tick</name>
    <dbReference type="NCBI Taxonomy" id="6945"/>
    <lineage>
        <taxon>Eukaryota</taxon>
        <taxon>Metazoa</taxon>
        <taxon>Ecdysozoa</taxon>
        <taxon>Arthropoda</taxon>
        <taxon>Chelicerata</taxon>
        <taxon>Arachnida</taxon>
        <taxon>Acari</taxon>
        <taxon>Parasitiformes</taxon>
        <taxon>Ixodida</taxon>
        <taxon>Ixodoidea</taxon>
        <taxon>Ixodidae</taxon>
        <taxon>Ixodinae</taxon>
        <taxon>Ixodes</taxon>
    </lineage>
</organism>
<name>A0A4D5RE42_IXOSC</name>
<protein>
    <submittedName>
        <fullName evidence="2">Putative secreted protein</fullName>
    </submittedName>
</protein>
<dbReference type="EMBL" id="GHJT01001429">
    <property type="protein sequence ID" value="MOY35400.1"/>
    <property type="molecule type" value="Transcribed_RNA"/>
</dbReference>
<feature type="transmembrane region" description="Helical" evidence="1">
    <location>
        <begin position="12"/>
        <end position="33"/>
    </location>
</feature>
<keyword evidence="1" id="KW-1133">Transmembrane helix</keyword>
<keyword evidence="1" id="KW-0812">Transmembrane</keyword>